<dbReference type="EMBL" id="CM023486">
    <property type="protein sequence ID" value="KAH6927924.1"/>
    <property type="molecule type" value="Genomic_DNA"/>
</dbReference>
<sequence>MSEDFESVDRADSPEAQEDEDYGPEPYEMRSPEEEEHTAYTKGIIAVVGSQTKPHICYRYPVTPVYIKLPKSIREIGDIYMQMVMPVDFKRVNWEFTHSSDRHHVWNSTEIVSTGHHQVRVAFQDLVDGKEDKYEWHNSDVGSVSPVFKPHSEHFMQLHYDDKEKQLVTYVNGREYNRHDMDEGGIANEFTLYGTVFIPELVIPCQFKTMPLTVNLNGAVAYNDTYTIRFHVKPPGKK</sequence>
<evidence type="ECO:0000313" key="2">
    <source>
        <dbReference type="Proteomes" id="UP000821845"/>
    </source>
</evidence>
<keyword evidence="2" id="KW-1185">Reference proteome</keyword>
<protein>
    <submittedName>
        <fullName evidence="1">Uncharacterized protein</fullName>
    </submittedName>
</protein>
<accession>A0ACB7S582</accession>
<comment type="caution">
    <text evidence="1">The sequence shown here is derived from an EMBL/GenBank/DDBJ whole genome shotgun (WGS) entry which is preliminary data.</text>
</comment>
<name>A0ACB7S582_HYAAI</name>
<organism evidence="1 2">
    <name type="scientific">Hyalomma asiaticum</name>
    <name type="common">Tick</name>
    <dbReference type="NCBI Taxonomy" id="266040"/>
    <lineage>
        <taxon>Eukaryota</taxon>
        <taxon>Metazoa</taxon>
        <taxon>Ecdysozoa</taxon>
        <taxon>Arthropoda</taxon>
        <taxon>Chelicerata</taxon>
        <taxon>Arachnida</taxon>
        <taxon>Acari</taxon>
        <taxon>Parasitiformes</taxon>
        <taxon>Ixodida</taxon>
        <taxon>Ixodoidea</taxon>
        <taxon>Ixodidae</taxon>
        <taxon>Hyalomminae</taxon>
        <taxon>Hyalomma</taxon>
    </lineage>
</organism>
<proteinExistence type="predicted"/>
<evidence type="ECO:0000313" key="1">
    <source>
        <dbReference type="EMBL" id="KAH6927924.1"/>
    </source>
</evidence>
<dbReference type="Proteomes" id="UP000821845">
    <property type="component" value="Chromosome 6"/>
</dbReference>
<gene>
    <name evidence="1" type="ORF">HPB50_009967</name>
</gene>
<reference evidence="1" key="1">
    <citation type="submission" date="2020-05" db="EMBL/GenBank/DDBJ databases">
        <title>Large-scale comparative analyses of tick genomes elucidate their genetic diversity and vector capacities.</title>
        <authorList>
            <person name="Jia N."/>
            <person name="Wang J."/>
            <person name="Shi W."/>
            <person name="Du L."/>
            <person name="Sun Y."/>
            <person name="Zhan W."/>
            <person name="Jiang J."/>
            <person name="Wang Q."/>
            <person name="Zhang B."/>
            <person name="Ji P."/>
            <person name="Sakyi L.B."/>
            <person name="Cui X."/>
            <person name="Yuan T."/>
            <person name="Jiang B."/>
            <person name="Yang W."/>
            <person name="Lam T.T.-Y."/>
            <person name="Chang Q."/>
            <person name="Ding S."/>
            <person name="Wang X."/>
            <person name="Zhu J."/>
            <person name="Ruan X."/>
            <person name="Zhao L."/>
            <person name="Wei J."/>
            <person name="Que T."/>
            <person name="Du C."/>
            <person name="Cheng J."/>
            <person name="Dai P."/>
            <person name="Han X."/>
            <person name="Huang E."/>
            <person name="Gao Y."/>
            <person name="Liu J."/>
            <person name="Shao H."/>
            <person name="Ye R."/>
            <person name="Li L."/>
            <person name="Wei W."/>
            <person name="Wang X."/>
            <person name="Wang C."/>
            <person name="Yang T."/>
            <person name="Huo Q."/>
            <person name="Li W."/>
            <person name="Guo W."/>
            <person name="Chen H."/>
            <person name="Zhou L."/>
            <person name="Ni X."/>
            <person name="Tian J."/>
            <person name="Zhou Y."/>
            <person name="Sheng Y."/>
            <person name="Liu T."/>
            <person name="Pan Y."/>
            <person name="Xia L."/>
            <person name="Li J."/>
            <person name="Zhao F."/>
            <person name="Cao W."/>
        </authorList>
    </citation>
    <scope>NUCLEOTIDE SEQUENCE</scope>
    <source>
        <strain evidence="1">Hyas-2018</strain>
    </source>
</reference>